<name>A0ACB6SIJ2_9PLEO</name>
<gene>
    <name evidence="1" type="ORF">BU25DRAFT_3819</name>
</gene>
<proteinExistence type="predicted"/>
<sequence>MSNICPVKSSCQYTAAKLFCTHRRKNVFGKRQSLGGMGEERAASAAPLEKLTNKATLCDAQLDSSGPILLTSRVRNGIASRSLNLAHMTTNAAPFSHQSEHPIVTSTQNTPNTDNCNLVSC</sequence>
<reference evidence="1" key="1">
    <citation type="journal article" date="2020" name="Stud. Mycol.">
        <title>101 Dothideomycetes genomes: a test case for predicting lifestyles and emergence of pathogens.</title>
        <authorList>
            <person name="Haridas S."/>
            <person name="Albert R."/>
            <person name="Binder M."/>
            <person name="Bloem J."/>
            <person name="Labutti K."/>
            <person name="Salamov A."/>
            <person name="Andreopoulos B."/>
            <person name="Baker S."/>
            <person name="Barry K."/>
            <person name="Bills G."/>
            <person name="Bluhm B."/>
            <person name="Cannon C."/>
            <person name="Castanera R."/>
            <person name="Culley D."/>
            <person name="Daum C."/>
            <person name="Ezra D."/>
            <person name="Gonzalez J."/>
            <person name="Henrissat B."/>
            <person name="Kuo A."/>
            <person name="Liang C."/>
            <person name="Lipzen A."/>
            <person name="Lutzoni F."/>
            <person name="Magnuson J."/>
            <person name="Mondo S."/>
            <person name="Nolan M."/>
            <person name="Ohm R."/>
            <person name="Pangilinan J."/>
            <person name="Park H.-J."/>
            <person name="Ramirez L."/>
            <person name="Alfaro M."/>
            <person name="Sun H."/>
            <person name="Tritt A."/>
            <person name="Yoshinaga Y."/>
            <person name="Zwiers L.-H."/>
            <person name="Turgeon B."/>
            <person name="Goodwin S."/>
            <person name="Spatafora J."/>
            <person name="Crous P."/>
            <person name="Grigoriev I."/>
        </authorList>
    </citation>
    <scope>NUCLEOTIDE SEQUENCE</scope>
    <source>
        <strain evidence="1">CBS 525.71</strain>
    </source>
</reference>
<comment type="caution">
    <text evidence="1">The sequence shown here is derived from an EMBL/GenBank/DDBJ whole genome shotgun (WGS) entry which is preliminary data.</text>
</comment>
<accession>A0ACB6SIJ2</accession>
<evidence type="ECO:0000313" key="1">
    <source>
        <dbReference type="EMBL" id="KAF2633327.1"/>
    </source>
</evidence>
<keyword evidence="2" id="KW-1185">Reference proteome</keyword>
<dbReference type="Proteomes" id="UP000799754">
    <property type="component" value="Unassembled WGS sequence"/>
</dbReference>
<dbReference type="EMBL" id="MU006701">
    <property type="protein sequence ID" value="KAF2633327.1"/>
    <property type="molecule type" value="Genomic_DNA"/>
</dbReference>
<protein>
    <submittedName>
        <fullName evidence="1">Uncharacterized protein</fullName>
    </submittedName>
</protein>
<evidence type="ECO:0000313" key="2">
    <source>
        <dbReference type="Proteomes" id="UP000799754"/>
    </source>
</evidence>
<organism evidence="1 2">
    <name type="scientific">Macroventuria anomochaeta</name>
    <dbReference type="NCBI Taxonomy" id="301207"/>
    <lineage>
        <taxon>Eukaryota</taxon>
        <taxon>Fungi</taxon>
        <taxon>Dikarya</taxon>
        <taxon>Ascomycota</taxon>
        <taxon>Pezizomycotina</taxon>
        <taxon>Dothideomycetes</taxon>
        <taxon>Pleosporomycetidae</taxon>
        <taxon>Pleosporales</taxon>
        <taxon>Pleosporineae</taxon>
        <taxon>Didymellaceae</taxon>
        <taxon>Macroventuria</taxon>
    </lineage>
</organism>